<evidence type="ECO:0000313" key="2">
    <source>
        <dbReference type="Proteomes" id="UP001140096"/>
    </source>
</evidence>
<proteinExistence type="predicted"/>
<sequence>MLKLDTLYFICFWLVYALQASAALVSVHWDIGYVDIDRVGYGTVRAIGVNGALPIPPITLTVGDTLALTVHNSLNVTTSIHAHGLFQKGTSYMDGPASVTQCGIPPGDQITYEYAVEQAGTFWLHGHDHHQNSDGLRTPLVIHDKGKPPVAYDEEILFSFEDWYSETFSERARVTLDPDLPFPPAHGYGYGLINGINGNYTRPIHFQPGRTYRLRLINMSATMWYQFSLPGHVMHVIEVDGEYTEPLSVDGVDLAPAQRYSVLVTAHLTNSFNYKYNATMSASFIPPAAGLSPRVFMGDVVYQQGAPYIQAGMYDDSFRWVNDIELHALDQSPALPVDRSLRLVIGNNIYSTRQHLDHFNNVTYATPITPTLYTALSMGNMAMDERVYGPQTHAVLLKHNEVVELVIHNPNTLPHPLHLHGHAFQITEYGPADLLAPVNRTADPVVKNIGVPARRDTMVIPPYQYIKVRFRADNPGVWLLHCHMDIHFALGMAMTFIEAPDVLQKTQAVPPEMLNLCAKQRIKTTGNAAGNQGLDFTGLPPAPVFISRSP</sequence>
<comment type="caution">
    <text evidence="1">The sequence shown here is derived from an EMBL/GenBank/DDBJ whole genome shotgun (WGS) entry which is preliminary data.</text>
</comment>
<accession>A0ACC1LMC7</accession>
<organism evidence="1 2">
    <name type="scientific">Coemansia furcata</name>
    <dbReference type="NCBI Taxonomy" id="417177"/>
    <lineage>
        <taxon>Eukaryota</taxon>
        <taxon>Fungi</taxon>
        <taxon>Fungi incertae sedis</taxon>
        <taxon>Zoopagomycota</taxon>
        <taxon>Kickxellomycotina</taxon>
        <taxon>Kickxellomycetes</taxon>
        <taxon>Kickxellales</taxon>
        <taxon>Kickxellaceae</taxon>
        <taxon>Coemansia</taxon>
    </lineage>
</organism>
<keyword evidence="2" id="KW-1185">Reference proteome</keyword>
<protein>
    <submittedName>
        <fullName evidence="1">Ferroxidase fet3</fullName>
    </submittedName>
</protein>
<reference evidence="1" key="1">
    <citation type="submission" date="2022-07" db="EMBL/GenBank/DDBJ databases">
        <title>Phylogenomic reconstructions and comparative analyses of Kickxellomycotina fungi.</title>
        <authorList>
            <person name="Reynolds N.K."/>
            <person name="Stajich J.E."/>
            <person name="Barry K."/>
            <person name="Grigoriev I.V."/>
            <person name="Crous P."/>
            <person name="Smith M.E."/>
        </authorList>
    </citation>
    <scope>NUCLEOTIDE SEQUENCE</scope>
    <source>
        <strain evidence="1">CBS 102833</strain>
    </source>
</reference>
<dbReference type="Proteomes" id="UP001140096">
    <property type="component" value="Unassembled WGS sequence"/>
</dbReference>
<evidence type="ECO:0000313" key="1">
    <source>
        <dbReference type="EMBL" id="KAJ2811282.1"/>
    </source>
</evidence>
<dbReference type="EMBL" id="JANBUP010000484">
    <property type="protein sequence ID" value="KAJ2811282.1"/>
    <property type="molecule type" value="Genomic_DNA"/>
</dbReference>
<gene>
    <name evidence="1" type="primary">FET3_7</name>
    <name evidence="1" type="ORF">H4S07_002160</name>
</gene>
<name>A0ACC1LMC7_9FUNG</name>